<dbReference type="Proteomes" id="UP000780801">
    <property type="component" value="Unassembled WGS sequence"/>
</dbReference>
<accession>A0A9P6G4D4</accession>
<name>A0A9P6G4D4_9FUNG</name>
<dbReference type="AlphaFoldDB" id="A0A9P6G4D4"/>
<dbReference type="PANTHER" id="PTHR13651:SF0">
    <property type="entry name" value="PROTEIN ABITRAM"/>
    <property type="match status" value="1"/>
</dbReference>
<evidence type="ECO:0000256" key="1">
    <source>
        <dbReference type="SAM" id="MobiDB-lite"/>
    </source>
</evidence>
<reference evidence="2" key="1">
    <citation type="journal article" date="2020" name="Fungal Divers.">
        <title>Resolving the Mortierellaceae phylogeny through synthesis of multi-gene phylogenetics and phylogenomics.</title>
        <authorList>
            <person name="Vandepol N."/>
            <person name="Liber J."/>
            <person name="Desiro A."/>
            <person name="Na H."/>
            <person name="Kennedy M."/>
            <person name="Barry K."/>
            <person name="Grigoriev I.V."/>
            <person name="Miller A.N."/>
            <person name="O'Donnell K."/>
            <person name="Stajich J.E."/>
            <person name="Bonito G."/>
        </authorList>
    </citation>
    <scope>NUCLEOTIDE SEQUENCE</scope>
    <source>
        <strain evidence="2">KOD1015</strain>
    </source>
</reference>
<dbReference type="OrthoDB" id="48130at2759"/>
<evidence type="ECO:0000313" key="3">
    <source>
        <dbReference type="Proteomes" id="UP000780801"/>
    </source>
</evidence>
<organism evidence="2 3">
    <name type="scientific">Lunasporangiospora selenospora</name>
    <dbReference type="NCBI Taxonomy" id="979761"/>
    <lineage>
        <taxon>Eukaryota</taxon>
        <taxon>Fungi</taxon>
        <taxon>Fungi incertae sedis</taxon>
        <taxon>Mucoromycota</taxon>
        <taxon>Mortierellomycotina</taxon>
        <taxon>Mortierellomycetes</taxon>
        <taxon>Mortierellales</taxon>
        <taxon>Mortierellaceae</taxon>
        <taxon>Lunasporangiospora</taxon>
    </lineage>
</organism>
<dbReference type="EMBL" id="JAABOA010000009">
    <property type="protein sequence ID" value="KAF9586666.1"/>
    <property type="molecule type" value="Genomic_DNA"/>
</dbReference>
<feature type="region of interest" description="Disordered" evidence="1">
    <location>
        <begin position="169"/>
        <end position="195"/>
    </location>
</feature>
<sequence length="279" mass="31267">MDHAPIVYDISSYKEETNHWGQDPSAYLLRYYTKYYFLAKGAKGIDPTGAVDSSKDHISEQTIIDQQTGLEILRGDQFVYQSPNKLCITGLAPTHPLIAQRDRFEVLSLHFDPKIYSTLPQPTAIPANSKKQSPPSCHAETVILKIEARDRHWDKSSSDNIACLPQVASELAESEQSQNTTHSTSKPAQKKSPRVSVDPSRVIFVIRGALSGHVMELNERLLVRDPASNTSPTITDRTIIDTMLDKALTHGFIAVIRPKIDKTEIALKDLYSLEEYEHL</sequence>
<keyword evidence="3" id="KW-1185">Reference proteome</keyword>
<protein>
    <submittedName>
        <fullName evidence="2">Uncharacterized protein</fullName>
    </submittedName>
</protein>
<feature type="compositionally biased region" description="Polar residues" evidence="1">
    <location>
        <begin position="174"/>
        <end position="187"/>
    </location>
</feature>
<comment type="caution">
    <text evidence="2">The sequence shown here is derived from an EMBL/GenBank/DDBJ whole genome shotgun (WGS) entry which is preliminary data.</text>
</comment>
<gene>
    <name evidence="2" type="ORF">BGW38_010667</name>
</gene>
<proteinExistence type="predicted"/>
<dbReference type="PANTHER" id="PTHR13651">
    <property type="entry name" value="PROTEIN ABITRAM"/>
    <property type="match status" value="1"/>
</dbReference>
<dbReference type="InterPro" id="IPR039169">
    <property type="entry name" value="Abitram"/>
</dbReference>
<evidence type="ECO:0000313" key="2">
    <source>
        <dbReference type="EMBL" id="KAF9586666.1"/>
    </source>
</evidence>